<keyword evidence="5" id="KW-1185">Reference proteome</keyword>
<dbReference type="RefSeq" id="WP_093965084.1">
    <property type="nucleotide sequence ID" value="NZ_FXYE01000001.1"/>
</dbReference>
<sequence>MASNFHLPPTGYGPGSQPTDEDGKELEYMPLPRDMRTYSAHTPYVDDLEPLTPALTLLADVADACDEAAKTGTVASFDLATLDQANRALIAETMGEGEVAVKILSIPAIAAQESVFAGVWVLKGAGVDLLEVAPVPTQSRTVAFHPKTPALGETAPRQPGVVNAPALVAELFDKSAAHHPGKEPHVVNLTLLPHTEEDLVWMDSVMGVGSVTILSRGYGNCRVQATATPHVWRVQFFNSMDTLILDTFEVTDMPEVAIAATEDLSDSGERLREVLEAIR</sequence>
<dbReference type="InterPro" id="IPR006894">
    <property type="entry name" value="HupH_Hydgase_express_prot_C"/>
</dbReference>
<dbReference type="Pfam" id="PF04809">
    <property type="entry name" value="HupH_C"/>
    <property type="match status" value="1"/>
</dbReference>
<dbReference type="Proteomes" id="UP000202922">
    <property type="component" value="Unassembled WGS sequence"/>
</dbReference>
<accession>A0A238JJ18</accession>
<feature type="region of interest" description="Disordered" evidence="2">
    <location>
        <begin position="1"/>
        <end position="25"/>
    </location>
</feature>
<organism evidence="4 5">
    <name type="scientific">Actibacterium lipolyticum</name>
    <dbReference type="NCBI Taxonomy" id="1524263"/>
    <lineage>
        <taxon>Bacteria</taxon>
        <taxon>Pseudomonadati</taxon>
        <taxon>Pseudomonadota</taxon>
        <taxon>Alphaproteobacteria</taxon>
        <taxon>Rhodobacterales</taxon>
        <taxon>Roseobacteraceae</taxon>
        <taxon>Actibacterium</taxon>
    </lineage>
</organism>
<evidence type="ECO:0000313" key="4">
    <source>
        <dbReference type="EMBL" id="SMX30678.1"/>
    </source>
</evidence>
<protein>
    <recommendedName>
        <fullName evidence="3">HupH hydrogenase expression protein C-terminal domain-containing protein</fullName>
    </recommendedName>
</protein>
<feature type="domain" description="HupH hydrogenase expression protein C-terminal" evidence="3">
    <location>
        <begin position="161"/>
        <end position="278"/>
    </location>
</feature>
<dbReference type="OrthoDB" id="6560677at2"/>
<reference evidence="5" key="1">
    <citation type="submission" date="2017-05" db="EMBL/GenBank/DDBJ databases">
        <authorList>
            <person name="Rodrigo-Torres L."/>
            <person name="Arahal R. D."/>
            <person name="Lucena T."/>
        </authorList>
    </citation>
    <scope>NUCLEOTIDE SEQUENCE [LARGE SCALE GENOMIC DNA]</scope>
    <source>
        <strain evidence="5">CECT 8621</strain>
    </source>
</reference>
<evidence type="ECO:0000313" key="5">
    <source>
        <dbReference type="Proteomes" id="UP000202922"/>
    </source>
</evidence>
<dbReference type="InterPro" id="IPR038527">
    <property type="entry name" value="HupH_C_sf"/>
</dbReference>
<evidence type="ECO:0000256" key="1">
    <source>
        <dbReference type="ARBA" id="ARBA00010832"/>
    </source>
</evidence>
<evidence type="ECO:0000259" key="3">
    <source>
        <dbReference type="Pfam" id="PF04809"/>
    </source>
</evidence>
<proteinExistence type="inferred from homology"/>
<name>A0A238JJ18_9RHOB</name>
<dbReference type="EMBL" id="FXYE01000001">
    <property type="protein sequence ID" value="SMX30678.1"/>
    <property type="molecule type" value="Genomic_DNA"/>
</dbReference>
<dbReference type="Gene3D" id="3.30.1370.140">
    <property type="entry name" value="HupH hydrogenase expression protein, C-terminal domain"/>
    <property type="match status" value="2"/>
</dbReference>
<dbReference type="AlphaFoldDB" id="A0A238JJ18"/>
<comment type="similarity">
    <text evidence="1">Belongs to the HupH/HyaF family.</text>
</comment>
<gene>
    <name evidence="4" type="ORF">COL8621_00039</name>
</gene>
<evidence type="ECO:0000256" key="2">
    <source>
        <dbReference type="SAM" id="MobiDB-lite"/>
    </source>
</evidence>